<evidence type="ECO:0000256" key="2">
    <source>
        <dbReference type="ARBA" id="ARBA00022679"/>
    </source>
</evidence>
<dbReference type="SUPFAM" id="SSF69593">
    <property type="entry name" value="Glycerol-3-phosphate (1)-acyltransferase"/>
    <property type="match status" value="1"/>
</dbReference>
<evidence type="ECO:0000259" key="5">
    <source>
        <dbReference type="SMART" id="SM00563"/>
    </source>
</evidence>
<dbReference type="AlphaFoldDB" id="A0A5C4MSN7"/>
<evidence type="ECO:0000256" key="1">
    <source>
        <dbReference type="ARBA" id="ARBA00005189"/>
    </source>
</evidence>
<keyword evidence="4" id="KW-0812">Transmembrane</keyword>
<comment type="pathway">
    <text evidence="1">Lipid metabolism.</text>
</comment>
<dbReference type="PANTHER" id="PTHR10434">
    <property type="entry name" value="1-ACYL-SN-GLYCEROL-3-PHOSPHATE ACYLTRANSFERASE"/>
    <property type="match status" value="1"/>
</dbReference>
<keyword evidence="3 6" id="KW-0012">Acyltransferase</keyword>
<evidence type="ECO:0000313" key="6">
    <source>
        <dbReference type="EMBL" id="TNC48338.1"/>
    </source>
</evidence>
<dbReference type="InterPro" id="IPR002123">
    <property type="entry name" value="Plipid/glycerol_acylTrfase"/>
</dbReference>
<dbReference type="PANTHER" id="PTHR10434:SF40">
    <property type="entry name" value="1-ACYL-SN-GLYCEROL-3-PHOSPHATE ACYLTRANSFERASE"/>
    <property type="match status" value="1"/>
</dbReference>
<feature type="transmembrane region" description="Helical" evidence="4">
    <location>
        <begin position="12"/>
        <end position="34"/>
    </location>
</feature>
<dbReference type="RefSeq" id="WP_139077792.1">
    <property type="nucleotide sequence ID" value="NZ_VDFU01000018.1"/>
</dbReference>
<evidence type="ECO:0000256" key="4">
    <source>
        <dbReference type="SAM" id="Phobius"/>
    </source>
</evidence>
<dbReference type="CDD" id="cd07989">
    <property type="entry name" value="LPLAT_AGPAT-like"/>
    <property type="match status" value="1"/>
</dbReference>
<reference evidence="6 7" key="1">
    <citation type="submission" date="2019-06" db="EMBL/GenBank/DDBJ databases">
        <title>YIM 131921 draft genome.</title>
        <authorList>
            <person name="Jiang L."/>
        </authorList>
    </citation>
    <scope>NUCLEOTIDE SEQUENCE [LARGE SCALE GENOMIC DNA]</scope>
    <source>
        <strain evidence="6 7">YIM 131921</strain>
    </source>
</reference>
<proteinExistence type="predicted"/>
<keyword evidence="4" id="KW-1133">Transmembrane helix</keyword>
<evidence type="ECO:0000313" key="7">
    <source>
        <dbReference type="Proteomes" id="UP000305887"/>
    </source>
</evidence>
<accession>A0A5C4MSN7</accession>
<comment type="caution">
    <text evidence="6">The sequence shown here is derived from an EMBL/GenBank/DDBJ whole genome shotgun (WGS) entry which is preliminary data.</text>
</comment>
<dbReference type="EMBL" id="VDFU01000018">
    <property type="protein sequence ID" value="TNC48338.1"/>
    <property type="molecule type" value="Genomic_DNA"/>
</dbReference>
<sequence length="245" mass="26547">MTGRARPLRGLLFKLVIYGAMPFVGLAYLPWALLSRDGAVAACHAWCRLVRWAARVIVGIETEVRGTPPTGEVLVAAKHQSFLDIILIYGSVPRGKFIMKKELVWAPVLGQFALRIGCIPVDRGKRGQAIRQMLADVSAGRADPGQLIIYPQGTRLAPGVKAPYKPGTAALYQEMGQPCMPVACNVGLFWPRAGNALRPGRAVVEFLPAIPPGLPSTEFLRRLEEAVEPASDRLMAEAGFRPVTA</sequence>
<keyword evidence="7" id="KW-1185">Reference proteome</keyword>
<name>A0A5C4MSN7_9RHOB</name>
<dbReference type="SMART" id="SM00563">
    <property type="entry name" value="PlsC"/>
    <property type="match status" value="1"/>
</dbReference>
<evidence type="ECO:0000256" key="3">
    <source>
        <dbReference type="ARBA" id="ARBA00023315"/>
    </source>
</evidence>
<dbReference type="GO" id="GO:0003841">
    <property type="term" value="F:1-acylglycerol-3-phosphate O-acyltransferase activity"/>
    <property type="evidence" value="ECO:0007669"/>
    <property type="project" value="TreeGrafter"/>
</dbReference>
<dbReference type="GO" id="GO:0006654">
    <property type="term" value="P:phosphatidic acid biosynthetic process"/>
    <property type="evidence" value="ECO:0007669"/>
    <property type="project" value="TreeGrafter"/>
</dbReference>
<gene>
    <name evidence="6" type="ORF">FHG66_14560</name>
</gene>
<protein>
    <submittedName>
        <fullName evidence="6">1-acyl-sn-glycerol-3-phosphate acyltransferase</fullName>
    </submittedName>
</protein>
<feature type="domain" description="Phospholipid/glycerol acyltransferase" evidence="5">
    <location>
        <begin position="73"/>
        <end position="187"/>
    </location>
</feature>
<keyword evidence="4" id="KW-0472">Membrane</keyword>
<organism evidence="6 7">
    <name type="scientific">Rubellimicrobium rubrum</name>
    <dbReference type="NCBI Taxonomy" id="2585369"/>
    <lineage>
        <taxon>Bacteria</taxon>
        <taxon>Pseudomonadati</taxon>
        <taxon>Pseudomonadota</taxon>
        <taxon>Alphaproteobacteria</taxon>
        <taxon>Rhodobacterales</taxon>
        <taxon>Roseobacteraceae</taxon>
        <taxon>Rubellimicrobium</taxon>
    </lineage>
</organism>
<keyword evidence="2 6" id="KW-0808">Transferase</keyword>
<dbReference type="OrthoDB" id="5290997at2"/>
<dbReference type="Pfam" id="PF01553">
    <property type="entry name" value="Acyltransferase"/>
    <property type="match status" value="1"/>
</dbReference>
<dbReference type="Proteomes" id="UP000305887">
    <property type="component" value="Unassembled WGS sequence"/>
</dbReference>